<keyword evidence="7" id="KW-1185">Reference proteome</keyword>
<comment type="caution">
    <text evidence="6">The sequence shown here is derived from an EMBL/GenBank/DDBJ whole genome shotgun (WGS) entry which is preliminary data.</text>
</comment>
<comment type="subcellular location">
    <subcellularLocation>
        <location evidence="1">Cell envelope</location>
    </subcellularLocation>
</comment>
<dbReference type="EMBL" id="JADBDY010000001">
    <property type="protein sequence ID" value="MBE1458711.1"/>
    <property type="molecule type" value="Genomic_DNA"/>
</dbReference>
<dbReference type="Pfam" id="PF01497">
    <property type="entry name" value="Peripla_BP_2"/>
    <property type="match status" value="1"/>
</dbReference>
<comment type="similarity">
    <text evidence="2">Belongs to the bacterial solute-binding protein 8 family.</text>
</comment>
<dbReference type="PROSITE" id="PS50983">
    <property type="entry name" value="FE_B12_PBP"/>
    <property type="match status" value="1"/>
</dbReference>
<feature type="domain" description="Fe/B12 periplasmic-binding" evidence="5">
    <location>
        <begin position="67"/>
        <end position="327"/>
    </location>
</feature>
<evidence type="ECO:0000256" key="4">
    <source>
        <dbReference type="ARBA" id="ARBA00022729"/>
    </source>
</evidence>
<evidence type="ECO:0000256" key="1">
    <source>
        <dbReference type="ARBA" id="ARBA00004196"/>
    </source>
</evidence>
<evidence type="ECO:0000256" key="2">
    <source>
        <dbReference type="ARBA" id="ARBA00008814"/>
    </source>
</evidence>
<dbReference type="PROSITE" id="PS51257">
    <property type="entry name" value="PROKAR_LIPOPROTEIN"/>
    <property type="match status" value="1"/>
</dbReference>
<gene>
    <name evidence="6" type="ORF">H4W79_002925</name>
</gene>
<evidence type="ECO:0000259" key="5">
    <source>
        <dbReference type="PROSITE" id="PS50983"/>
    </source>
</evidence>
<reference evidence="6 7" key="1">
    <citation type="submission" date="2020-10" db="EMBL/GenBank/DDBJ databases">
        <title>Sequencing the genomes of 1000 actinobacteria strains.</title>
        <authorList>
            <person name="Klenk H.-P."/>
        </authorList>
    </citation>
    <scope>NUCLEOTIDE SEQUENCE [LARGE SCALE GENOMIC DNA]</scope>
    <source>
        <strain evidence="6 7">DSM 45157</strain>
    </source>
</reference>
<evidence type="ECO:0000313" key="6">
    <source>
        <dbReference type="EMBL" id="MBE1458711.1"/>
    </source>
</evidence>
<evidence type="ECO:0000313" key="7">
    <source>
        <dbReference type="Proteomes" id="UP000598217"/>
    </source>
</evidence>
<dbReference type="InterPro" id="IPR051313">
    <property type="entry name" value="Bact_iron-sidero_bind"/>
</dbReference>
<keyword evidence="3" id="KW-0813">Transport</keyword>
<dbReference type="Gene3D" id="3.40.50.1980">
    <property type="entry name" value="Nitrogenase molybdenum iron protein domain"/>
    <property type="match status" value="2"/>
</dbReference>
<evidence type="ECO:0000256" key="3">
    <source>
        <dbReference type="ARBA" id="ARBA00022448"/>
    </source>
</evidence>
<dbReference type="SUPFAM" id="SSF53807">
    <property type="entry name" value="Helical backbone' metal receptor"/>
    <property type="match status" value="1"/>
</dbReference>
<dbReference type="RefSeq" id="WP_191269232.1">
    <property type="nucleotide sequence ID" value="NZ_BMXJ01000003.1"/>
</dbReference>
<proteinExistence type="inferred from homology"/>
<dbReference type="PANTHER" id="PTHR30532">
    <property type="entry name" value="IRON III DICITRATE-BINDING PERIPLASMIC PROTEIN"/>
    <property type="match status" value="1"/>
</dbReference>
<name>A0ABR9HIE5_9ACTN</name>
<sequence length="327" mass="34063">MALTRVGTAVSGRQGGVATAAALSLLVLAGCGPAQEGGEDAAASDGTYPLTVETSHGEVTIDEAPERVVALGFASAEELLSLGVTPVSVAEDPETLDQSVPWMAEEIADISDPGLITADGEPNLEAIAAAEPDLVIAQTYQVSDQAAFDRLNAVAPTVTPATDAANADWDERLLKTAEAVDRTAEAEELIAGIEAEFTGIGSAVPGIGDRTYQWVRADTTGYAFGNGALFELFGLRPADNQDNTQTSDPLSRENTADLDADLLAVWAPGDEEREQIDGDPLFQSLPSVEAGTVYYADLAFANAINSAGPMSLRWLAEELRPTVEALG</sequence>
<dbReference type="InterPro" id="IPR002491">
    <property type="entry name" value="ABC_transptr_periplasmic_BD"/>
</dbReference>
<dbReference type="Proteomes" id="UP000598217">
    <property type="component" value="Unassembled WGS sequence"/>
</dbReference>
<dbReference type="PANTHER" id="PTHR30532:SF1">
    <property type="entry name" value="IRON(3+)-HYDROXAMATE-BINDING PROTEIN FHUD"/>
    <property type="match status" value="1"/>
</dbReference>
<accession>A0ABR9HIE5</accession>
<keyword evidence="4" id="KW-0732">Signal</keyword>
<protein>
    <submittedName>
        <fullName evidence="6">Iron complex transport system substrate-binding protein</fullName>
    </submittedName>
</protein>
<organism evidence="6 7">
    <name type="scientific">Nocardiopsis terrae</name>
    <dbReference type="NCBI Taxonomy" id="372655"/>
    <lineage>
        <taxon>Bacteria</taxon>
        <taxon>Bacillati</taxon>
        <taxon>Actinomycetota</taxon>
        <taxon>Actinomycetes</taxon>
        <taxon>Streptosporangiales</taxon>
        <taxon>Nocardiopsidaceae</taxon>
        <taxon>Nocardiopsis</taxon>
    </lineage>
</organism>